<gene>
    <name evidence="1" type="ORF">SAMN02745218_01613</name>
</gene>
<reference evidence="2" key="1">
    <citation type="submission" date="2016-11" db="EMBL/GenBank/DDBJ databases">
        <authorList>
            <person name="Varghese N."/>
            <person name="Submissions S."/>
        </authorList>
    </citation>
    <scope>NUCLEOTIDE SEQUENCE [LARGE SCALE GENOMIC DNA]</scope>
    <source>
        <strain evidence="2">DSM 11792</strain>
    </source>
</reference>
<keyword evidence="2" id="KW-1185">Reference proteome</keyword>
<evidence type="ECO:0000313" key="1">
    <source>
        <dbReference type="EMBL" id="SHF17880.1"/>
    </source>
</evidence>
<proteinExistence type="predicted"/>
<dbReference type="Proteomes" id="UP000184196">
    <property type="component" value="Unassembled WGS sequence"/>
</dbReference>
<dbReference type="EMBL" id="FQUW01000017">
    <property type="protein sequence ID" value="SHF17880.1"/>
    <property type="molecule type" value="Genomic_DNA"/>
</dbReference>
<protein>
    <submittedName>
        <fullName evidence="1">Uncharacterized protein</fullName>
    </submittedName>
</protein>
<name>A0A1M4ZIJ4_9FIRM</name>
<accession>A0A1M4ZIJ4</accession>
<evidence type="ECO:0000313" key="2">
    <source>
        <dbReference type="Proteomes" id="UP000184196"/>
    </source>
</evidence>
<dbReference type="AlphaFoldDB" id="A0A1M4ZIJ4"/>
<organism evidence="1 2">
    <name type="scientific">Desulfofundulus australicus DSM 11792</name>
    <dbReference type="NCBI Taxonomy" id="1121425"/>
    <lineage>
        <taxon>Bacteria</taxon>
        <taxon>Bacillati</taxon>
        <taxon>Bacillota</taxon>
        <taxon>Clostridia</taxon>
        <taxon>Eubacteriales</taxon>
        <taxon>Peptococcaceae</taxon>
        <taxon>Desulfofundulus</taxon>
    </lineage>
</organism>
<sequence length="94" mass="10868">MNITIEEAVEFFIENWDLIPVLTTIKGDYAVPVKPKRDVYLVVEKNAPGIFLARLAPDLMRLKPLDEPDSDEARQYIYQRLKEANLIKENGLNH</sequence>
<dbReference type="OrthoDB" id="1808145at2"/>
<dbReference type="RefSeq" id="WP_073164924.1">
    <property type="nucleotide sequence ID" value="NZ_FQUW01000017.1"/>
</dbReference>